<evidence type="ECO:0008006" key="3">
    <source>
        <dbReference type="Google" id="ProtNLM"/>
    </source>
</evidence>
<accession>A0A7S4BBF3</accession>
<sequence>MGLGRERSNGWCEAGYTPKCMQSEAASSIELSGPSGISIDEEHGSSSDAPYMSPLLLRDVPPLGGYREVLPLVDAAATLYPSPRQSATITTVDLRKLGWCFSRSIDGFASYVLNPAGSWALPPPRMAADGSMRWRLKDMVKMTARPLAWRLMLVLFICSYLLLTFTWSVSRLVHIVRDDLCLFGTQTDRTIVEIAALPWLIMQFFFFLFRLLDDIAVLYRLRGTRMKFIPMSTRKQAKIEAVMYGSAFVTYLLLQRSDLFSDQVQTILYLALTWVIYDVLLAIVNSVLGIFAMRSPLGMTEIGSYWLESRSLVE</sequence>
<name>A0A7S4BBF3_CHRCT</name>
<reference evidence="2" key="1">
    <citation type="submission" date="2021-01" db="EMBL/GenBank/DDBJ databases">
        <authorList>
            <person name="Corre E."/>
            <person name="Pelletier E."/>
            <person name="Niang G."/>
            <person name="Scheremetjew M."/>
            <person name="Finn R."/>
            <person name="Kale V."/>
            <person name="Holt S."/>
            <person name="Cochrane G."/>
            <person name="Meng A."/>
            <person name="Brown T."/>
            <person name="Cohen L."/>
        </authorList>
    </citation>
    <scope>NUCLEOTIDE SEQUENCE</scope>
    <source>
        <strain evidence="2">CCMP645</strain>
    </source>
</reference>
<protein>
    <recommendedName>
        <fullName evidence="3">EXS domain-containing protein</fullName>
    </recommendedName>
</protein>
<keyword evidence="1" id="KW-0472">Membrane</keyword>
<dbReference type="EMBL" id="HBIZ01020842">
    <property type="protein sequence ID" value="CAE0760535.1"/>
    <property type="molecule type" value="Transcribed_RNA"/>
</dbReference>
<feature type="transmembrane region" description="Helical" evidence="1">
    <location>
        <begin position="190"/>
        <end position="212"/>
    </location>
</feature>
<keyword evidence="1" id="KW-0812">Transmembrane</keyword>
<dbReference type="AlphaFoldDB" id="A0A7S4BBF3"/>
<proteinExistence type="predicted"/>
<feature type="transmembrane region" description="Helical" evidence="1">
    <location>
        <begin position="147"/>
        <end position="170"/>
    </location>
</feature>
<organism evidence="2">
    <name type="scientific">Chrysotila carterae</name>
    <name type="common">Marine alga</name>
    <name type="synonym">Syracosphaera carterae</name>
    <dbReference type="NCBI Taxonomy" id="13221"/>
    <lineage>
        <taxon>Eukaryota</taxon>
        <taxon>Haptista</taxon>
        <taxon>Haptophyta</taxon>
        <taxon>Prymnesiophyceae</taxon>
        <taxon>Isochrysidales</taxon>
        <taxon>Isochrysidaceae</taxon>
        <taxon>Chrysotila</taxon>
    </lineage>
</organism>
<gene>
    <name evidence="2" type="ORF">PCAR00345_LOCUS13147</name>
</gene>
<keyword evidence="1" id="KW-1133">Transmembrane helix</keyword>
<feature type="transmembrane region" description="Helical" evidence="1">
    <location>
        <begin position="266"/>
        <end position="291"/>
    </location>
</feature>
<evidence type="ECO:0000256" key="1">
    <source>
        <dbReference type="SAM" id="Phobius"/>
    </source>
</evidence>
<evidence type="ECO:0000313" key="2">
    <source>
        <dbReference type="EMBL" id="CAE0760535.1"/>
    </source>
</evidence>
<feature type="transmembrane region" description="Helical" evidence="1">
    <location>
        <begin position="237"/>
        <end position="254"/>
    </location>
</feature>